<dbReference type="HAMAP" id="MF_00473">
    <property type="entry name" value="G6P_isomerase"/>
    <property type="match status" value="1"/>
</dbReference>
<keyword evidence="6" id="KW-0324">Glycolysis</keyword>
<dbReference type="AlphaFoldDB" id="A0A9R0AIW8"/>
<accession>A0A9R0AIW8</accession>
<dbReference type="FunFam" id="1.10.1390.10:FF:000001">
    <property type="entry name" value="Glucose-6-phosphate isomerase"/>
    <property type="match status" value="1"/>
</dbReference>
<dbReference type="Pfam" id="PF00342">
    <property type="entry name" value="PGI"/>
    <property type="match status" value="1"/>
</dbReference>
<evidence type="ECO:0000256" key="11">
    <source>
        <dbReference type="ARBA" id="ARBA00031265"/>
    </source>
</evidence>
<keyword evidence="7 14" id="KW-0413">Isomerase</keyword>
<dbReference type="PROSITE" id="PS51463">
    <property type="entry name" value="P_GLUCOSE_ISOMERASE_3"/>
    <property type="match status" value="1"/>
</dbReference>
<dbReference type="OrthoDB" id="5831190at2759"/>
<dbReference type="GO" id="GO:0006096">
    <property type="term" value="P:glycolytic process"/>
    <property type="evidence" value="ECO:0007669"/>
    <property type="project" value="UniProtKB-KW"/>
</dbReference>
<dbReference type="InterPro" id="IPR035482">
    <property type="entry name" value="SIS_PGI_2"/>
</dbReference>
<dbReference type="InterPro" id="IPR001672">
    <property type="entry name" value="G6P_Isomerase"/>
</dbReference>
<dbReference type="PANTHER" id="PTHR11469">
    <property type="entry name" value="GLUCOSE-6-PHOSPHATE ISOMERASE"/>
    <property type="match status" value="1"/>
</dbReference>
<dbReference type="GeneID" id="109072508"/>
<dbReference type="GO" id="GO:0006094">
    <property type="term" value="P:gluconeogenesis"/>
    <property type="evidence" value="ECO:0007669"/>
    <property type="project" value="UniProtKB-KW"/>
</dbReference>
<dbReference type="InterPro" id="IPR035476">
    <property type="entry name" value="SIS_PGI_1"/>
</dbReference>
<dbReference type="NCBIfam" id="NF001211">
    <property type="entry name" value="PRK00179.1"/>
    <property type="match status" value="1"/>
</dbReference>
<gene>
    <name evidence="14" type="primary">gpib</name>
</gene>
<dbReference type="KEGG" id="ccar:109072508"/>
<dbReference type="Proteomes" id="UP001155660">
    <property type="component" value="Chromosome B18"/>
</dbReference>
<dbReference type="PROSITE" id="PS00765">
    <property type="entry name" value="P_GLUCOSE_ISOMERASE_1"/>
    <property type="match status" value="1"/>
</dbReference>
<evidence type="ECO:0000256" key="8">
    <source>
        <dbReference type="ARBA" id="ARBA00029321"/>
    </source>
</evidence>
<name>A0A9R0AIW8_CYPCA</name>
<comment type="similarity">
    <text evidence="2">Belongs to the GPI family.</text>
</comment>
<dbReference type="InterPro" id="IPR018189">
    <property type="entry name" value="Phosphoglucose_isomerase_CS"/>
</dbReference>
<proteinExistence type="inferred from homology"/>
<evidence type="ECO:0000313" key="14">
    <source>
        <dbReference type="RefSeq" id="XP_042600474.1"/>
    </source>
</evidence>
<sequence length="553" mass="62144">MGLTSDPNFQNLEKWFKSNAASLNMRQMFEADKNRFQKLSLTLKTEEGDILLDYSKNLVNEEVMKMLVELAKSRGVEASRDKMFSGEKINFTEGRAVLHVALRNRSNTPINVDGKDVMPEVNKVLEKMKAFCHKVRSGEWKGYTGKSITDVVNVGIGGSDLGPLMVTEALKPYSKGGPRVWFVSNIDGTHIAKTLAELNAETTLFIIASKTFTTQETITNAESAKEWFLQTAKDKSAVAKHFVALSTNGPKVKDFGIDPENMFEFWDWVGGRYSLWSAIGLSIALHIGYENFEKLLAGAHWMDTHFRTAPVDQNAPMLLALLGIWYINFFQAETHCLLPYDQYMHRFAAYFQQGDMESNGKYITTHGNRVKYHTGPIVWGEPGTNGQHAFYQLIHQGTRMVPADFLIPAQSQHPIRNNLHHKILVANFLAQTEALMKGKTTEEAKKELEAGGLSADKLEKILPHKVFQGNKPTNSIIFKKLSPYTLGALIAMYEHKIFIQGVMWEINSFDQWGVELGKQLAKKIEAELQDSAEVTSHDSSTNGLINFLKKNSA</sequence>
<dbReference type="GO" id="GO:0051156">
    <property type="term" value="P:glucose 6-phosphate metabolic process"/>
    <property type="evidence" value="ECO:0007669"/>
    <property type="project" value="TreeGrafter"/>
</dbReference>
<evidence type="ECO:0000256" key="9">
    <source>
        <dbReference type="ARBA" id="ARBA00029648"/>
    </source>
</evidence>
<evidence type="ECO:0000256" key="12">
    <source>
        <dbReference type="ARBA" id="ARBA00031363"/>
    </source>
</evidence>
<keyword evidence="5" id="KW-0312">Gluconeogenesis</keyword>
<evidence type="ECO:0000256" key="6">
    <source>
        <dbReference type="ARBA" id="ARBA00023152"/>
    </source>
</evidence>
<evidence type="ECO:0000256" key="13">
    <source>
        <dbReference type="ARBA" id="ARBA00046209"/>
    </source>
</evidence>
<evidence type="ECO:0000256" key="3">
    <source>
        <dbReference type="ARBA" id="ARBA00011952"/>
    </source>
</evidence>
<dbReference type="EC" id="5.3.1.9" evidence="3"/>
<dbReference type="CTD" id="246095"/>
<comment type="catalytic activity">
    <reaction evidence="8">
        <text>alpha-D-glucose 6-phosphate = beta-D-fructose 6-phosphate</text>
        <dbReference type="Rhea" id="RHEA:11816"/>
        <dbReference type="ChEBI" id="CHEBI:57634"/>
        <dbReference type="ChEBI" id="CHEBI:58225"/>
        <dbReference type="EC" id="5.3.1.9"/>
    </reaction>
</comment>
<evidence type="ECO:0000256" key="4">
    <source>
        <dbReference type="ARBA" id="ARBA00018388"/>
    </source>
</evidence>
<comment type="function">
    <text evidence="13">In the cytoplasm, catalyzes the conversion of glucose-6-phosphate to fructose-6-phosphate, the second step in glycolysis, and the reverse reaction during gluconeogenesis. Besides it's role as a glycolytic enzyme, also acts as a secreted cytokine: acts as an angiogenic factor (AMF) that stimulates endothelial cell motility. Acts as a neurotrophic factor, neuroleukin, for spinal and sensory neurons. It is secreted by lectin-stimulated T-cells and induces immunoglobulin secretion.</text>
</comment>
<evidence type="ECO:0000256" key="2">
    <source>
        <dbReference type="ARBA" id="ARBA00006604"/>
    </source>
</evidence>
<protein>
    <recommendedName>
        <fullName evidence="4">Glucose-6-phosphate isomerase</fullName>
        <ecNumber evidence="3">5.3.1.9</ecNumber>
    </recommendedName>
    <alternativeName>
        <fullName evidence="9">Autocrine motility factor</fullName>
    </alternativeName>
    <alternativeName>
        <fullName evidence="12">Neuroleukin</fullName>
    </alternativeName>
    <alternativeName>
        <fullName evidence="11">Phosphoglucose isomerase</fullName>
    </alternativeName>
    <alternativeName>
        <fullName evidence="10">Phosphohexose isomerase</fullName>
    </alternativeName>
</protein>
<evidence type="ECO:0000256" key="10">
    <source>
        <dbReference type="ARBA" id="ARBA00029859"/>
    </source>
</evidence>
<dbReference type="CDD" id="cd05015">
    <property type="entry name" value="SIS_PGI_1"/>
    <property type="match status" value="1"/>
</dbReference>
<comment type="pathway">
    <text evidence="1">Carbohydrate degradation; glycolysis; D-glyceraldehyde 3-phosphate and glycerone phosphate from D-glucose: step 2/4.</text>
</comment>
<dbReference type="GO" id="GO:0004347">
    <property type="term" value="F:glucose-6-phosphate isomerase activity"/>
    <property type="evidence" value="ECO:0007669"/>
    <property type="project" value="UniProtKB-EC"/>
</dbReference>
<evidence type="ECO:0000256" key="1">
    <source>
        <dbReference type="ARBA" id="ARBA00004926"/>
    </source>
</evidence>
<reference evidence="14" key="1">
    <citation type="submission" date="2025-08" db="UniProtKB">
        <authorList>
            <consortium name="RefSeq"/>
        </authorList>
    </citation>
    <scope>IDENTIFICATION</scope>
    <source>
        <tissue evidence="14">Muscle</tissue>
    </source>
</reference>
<dbReference type="CDD" id="cd05016">
    <property type="entry name" value="SIS_PGI_2"/>
    <property type="match status" value="1"/>
</dbReference>
<dbReference type="FunFam" id="3.40.50.10490:FF:000004">
    <property type="entry name" value="Glucose-6-phosphate isomerase"/>
    <property type="match status" value="1"/>
</dbReference>
<organism evidence="14">
    <name type="scientific">Cyprinus carpio</name>
    <name type="common">Common carp</name>
    <dbReference type="NCBI Taxonomy" id="7962"/>
    <lineage>
        <taxon>Eukaryota</taxon>
        <taxon>Metazoa</taxon>
        <taxon>Chordata</taxon>
        <taxon>Craniata</taxon>
        <taxon>Vertebrata</taxon>
        <taxon>Euteleostomi</taxon>
        <taxon>Actinopterygii</taxon>
        <taxon>Neopterygii</taxon>
        <taxon>Teleostei</taxon>
        <taxon>Ostariophysi</taxon>
        <taxon>Cypriniformes</taxon>
        <taxon>Cyprinidae</taxon>
        <taxon>Cyprininae</taxon>
        <taxon>Cyprinus</taxon>
    </lineage>
</organism>
<evidence type="ECO:0000256" key="7">
    <source>
        <dbReference type="ARBA" id="ARBA00023235"/>
    </source>
</evidence>
<dbReference type="GO" id="GO:0005829">
    <property type="term" value="C:cytosol"/>
    <property type="evidence" value="ECO:0007669"/>
    <property type="project" value="TreeGrafter"/>
</dbReference>
<dbReference type="PROSITE" id="PS00174">
    <property type="entry name" value="P_GLUCOSE_ISOMERASE_2"/>
    <property type="match status" value="1"/>
</dbReference>
<dbReference type="PANTHER" id="PTHR11469:SF3">
    <property type="entry name" value="GLUCOSE-6-PHOSPHATE ISOMERASE"/>
    <property type="match status" value="1"/>
</dbReference>
<dbReference type="RefSeq" id="XP_042600474.1">
    <property type="nucleotide sequence ID" value="XM_042744540.1"/>
</dbReference>
<evidence type="ECO:0000256" key="5">
    <source>
        <dbReference type="ARBA" id="ARBA00022432"/>
    </source>
</evidence>
<dbReference type="GO" id="GO:0048029">
    <property type="term" value="F:monosaccharide binding"/>
    <property type="evidence" value="ECO:0007669"/>
    <property type="project" value="TreeGrafter"/>
</dbReference>